<evidence type="ECO:0000259" key="5">
    <source>
        <dbReference type="PROSITE" id="PS50987"/>
    </source>
</evidence>
<evidence type="ECO:0000256" key="2">
    <source>
        <dbReference type="ARBA" id="ARBA00023015"/>
    </source>
</evidence>
<dbReference type="RefSeq" id="WP_140001828.1">
    <property type="nucleotide sequence ID" value="NZ_CP040946.1"/>
</dbReference>
<proteinExistence type="predicted"/>
<dbReference type="SMART" id="SM00418">
    <property type="entry name" value="HTH_ARSR"/>
    <property type="match status" value="1"/>
</dbReference>
<dbReference type="PANTHER" id="PTHR33154:SF18">
    <property type="entry name" value="ARSENICAL RESISTANCE OPERON REPRESSOR"/>
    <property type="match status" value="1"/>
</dbReference>
<keyword evidence="3" id="KW-0238">DNA-binding</keyword>
<sequence length="101" mass="11511">MKTLAHIPALWTDISELFVALGDAHRQRILLSFEKGERLTILQIVEASQLSRTAVTHHLKVLERGGALQSEKIGREVYFWVNKAWMQAALQNVLGYIKDEI</sequence>
<dbReference type="Pfam" id="PF01022">
    <property type="entry name" value="HTH_5"/>
    <property type="match status" value="1"/>
</dbReference>
<dbReference type="KEGG" id="mmec:FIU01_00210"/>
<dbReference type="InterPro" id="IPR001845">
    <property type="entry name" value="HTH_ArsR_DNA-bd_dom"/>
</dbReference>
<dbReference type="SUPFAM" id="SSF46785">
    <property type="entry name" value="Winged helix' DNA-binding domain"/>
    <property type="match status" value="1"/>
</dbReference>
<dbReference type="PRINTS" id="PR00778">
    <property type="entry name" value="HTHARSR"/>
</dbReference>
<dbReference type="GO" id="GO:0046685">
    <property type="term" value="P:response to arsenic-containing substance"/>
    <property type="evidence" value="ECO:0007669"/>
    <property type="project" value="UniProtKB-KW"/>
</dbReference>
<dbReference type="PROSITE" id="PS50987">
    <property type="entry name" value="HTH_ARSR_2"/>
    <property type="match status" value="1"/>
</dbReference>
<protein>
    <submittedName>
        <fullName evidence="6">Winged helix-turn-helix transcriptional regulator</fullName>
    </submittedName>
</protein>
<dbReference type="EMBL" id="CP040946">
    <property type="protein sequence ID" value="QDC43096.1"/>
    <property type="molecule type" value="Genomic_DNA"/>
</dbReference>
<organism evidence="6 7">
    <name type="scientific">Methylophilus medardicus</name>
    <dbReference type="NCBI Taxonomy" id="2588534"/>
    <lineage>
        <taxon>Bacteria</taxon>
        <taxon>Pseudomonadati</taxon>
        <taxon>Pseudomonadota</taxon>
        <taxon>Betaproteobacteria</taxon>
        <taxon>Nitrosomonadales</taxon>
        <taxon>Methylophilaceae</taxon>
        <taxon>Methylophilus</taxon>
    </lineage>
</organism>
<keyword evidence="2" id="KW-0805">Transcription regulation</keyword>
<dbReference type="CDD" id="cd00090">
    <property type="entry name" value="HTH_ARSR"/>
    <property type="match status" value="1"/>
</dbReference>
<keyword evidence="4" id="KW-0804">Transcription</keyword>
<dbReference type="AlphaFoldDB" id="A0A5B8CPQ5"/>
<dbReference type="Proteomes" id="UP000311008">
    <property type="component" value="Chromosome"/>
</dbReference>
<evidence type="ECO:0000256" key="3">
    <source>
        <dbReference type="ARBA" id="ARBA00023125"/>
    </source>
</evidence>
<evidence type="ECO:0000256" key="1">
    <source>
        <dbReference type="ARBA" id="ARBA00022849"/>
    </source>
</evidence>
<dbReference type="GO" id="GO:0003677">
    <property type="term" value="F:DNA binding"/>
    <property type="evidence" value="ECO:0007669"/>
    <property type="project" value="UniProtKB-KW"/>
</dbReference>
<evidence type="ECO:0000256" key="4">
    <source>
        <dbReference type="ARBA" id="ARBA00023163"/>
    </source>
</evidence>
<dbReference type="OrthoDB" id="8565358at2"/>
<dbReference type="GO" id="GO:0003700">
    <property type="term" value="F:DNA-binding transcription factor activity"/>
    <property type="evidence" value="ECO:0007669"/>
    <property type="project" value="InterPro"/>
</dbReference>
<dbReference type="InterPro" id="IPR036388">
    <property type="entry name" value="WH-like_DNA-bd_sf"/>
</dbReference>
<dbReference type="InterPro" id="IPR051081">
    <property type="entry name" value="HTH_MetalResp_TranReg"/>
</dbReference>
<dbReference type="InterPro" id="IPR036390">
    <property type="entry name" value="WH_DNA-bd_sf"/>
</dbReference>
<dbReference type="InterPro" id="IPR011991">
    <property type="entry name" value="ArsR-like_HTH"/>
</dbReference>
<feature type="domain" description="HTH arsR-type" evidence="5">
    <location>
        <begin position="7"/>
        <end position="101"/>
    </location>
</feature>
<gene>
    <name evidence="6" type="ORF">FIU01_00210</name>
</gene>
<dbReference type="Gene3D" id="1.10.10.10">
    <property type="entry name" value="Winged helix-like DNA-binding domain superfamily/Winged helix DNA-binding domain"/>
    <property type="match status" value="1"/>
</dbReference>
<keyword evidence="7" id="KW-1185">Reference proteome</keyword>
<evidence type="ECO:0000313" key="7">
    <source>
        <dbReference type="Proteomes" id="UP000311008"/>
    </source>
</evidence>
<name>A0A5B8CPQ5_9PROT</name>
<evidence type="ECO:0000313" key="6">
    <source>
        <dbReference type="EMBL" id="QDC43096.1"/>
    </source>
</evidence>
<reference evidence="7" key="1">
    <citation type="journal article" date="2019" name="ISME J.">
        <title>Evolution in action: habitat transition from sediment to the pelagial leads to genome streamlining in Methylophilaceae.</title>
        <authorList>
            <person name="Salcher M."/>
            <person name="Schaefle D."/>
            <person name="Kaspar M."/>
            <person name="Neuenschwander S.M."/>
            <person name="Ghai R."/>
        </authorList>
    </citation>
    <scope>NUCLEOTIDE SEQUENCE [LARGE SCALE GENOMIC DNA]</scope>
    <source>
        <strain evidence="7">MMS-M-51</strain>
    </source>
</reference>
<dbReference type="PANTHER" id="PTHR33154">
    <property type="entry name" value="TRANSCRIPTIONAL REGULATOR, ARSR FAMILY"/>
    <property type="match status" value="1"/>
</dbReference>
<keyword evidence="1" id="KW-0059">Arsenical resistance</keyword>
<accession>A0A5B8CPQ5</accession>